<reference evidence="3" key="1">
    <citation type="journal article" date="2017" name="Front. Plant Sci.">
        <title>Climate Clever Clovers: New Paradigm to Reduce the Environmental Footprint of Ruminants by Breeding Low Methanogenic Forages Utilizing Haplotype Variation.</title>
        <authorList>
            <person name="Kaur P."/>
            <person name="Appels R."/>
            <person name="Bayer P.E."/>
            <person name="Keeble-Gagnere G."/>
            <person name="Wang J."/>
            <person name="Hirakawa H."/>
            <person name="Shirasawa K."/>
            <person name="Vercoe P."/>
            <person name="Stefanova K."/>
            <person name="Durmic Z."/>
            <person name="Nichols P."/>
            <person name="Revell C."/>
            <person name="Isobe S.N."/>
            <person name="Edwards D."/>
            <person name="Erskine W."/>
        </authorList>
    </citation>
    <scope>NUCLEOTIDE SEQUENCE [LARGE SCALE GENOMIC DNA]</scope>
    <source>
        <strain evidence="3">cv. Daliak</strain>
    </source>
</reference>
<dbReference type="Pfam" id="PF10551">
    <property type="entry name" value="MULE"/>
    <property type="match status" value="1"/>
</dbReference>
<evidence type="ECO:0000313" key="3">
    <source>
        <dbReference type="Proteomes" id="UP000242715"/>
    </source>
</evidence>
<dbReference type="EMBL" id="DF976781">
    <property type="protein sequence ID" value="GAU52020.1"/>
    <property type="molecule type" value="Genomic_DNA"/>
</dbReference>
<dbReference type="PANTHER" id="PTHR47718">
    <property type="entry name" value="OS01G0519700 PROTEIN"/>
    <property type="match status" value="1"/>
</dbReference>
<organism evidence="2 3">
    <name type="scientific">Trifolium subterraneum</name>
    <name type="common">Subterranean clover</name>
    <dbReference type="NCBI Taxonomy" id="3900"/>
    <lineage>
        <taxon>Eukaryota</taxon>
        <taxon>Viridiplantae</taxon>
        <taxon>Streptophyta</taxon>
        <taxon>Embryophyta</taxon>
        <taxon>Tracheophyta</taxon>
        <taxon>Spermatophyta</taxon>
        <taxon>Magnoliopsida</taxon>
        <taxon>eudicotyledons</taxon>
        <taxon>Gunneridae</taxon>
        <taxon>Pentapetalae</taxon>
        <taxon>rosids</taxon>
        <taxon>fabids</taxon>
        <taxon>Fabales</taxon>
        <taxon>Fabaceae</taxon>
        <taxon>Papilionoideae</taxon>
        <taxon>50 kb inversion clade</taxon>
        <taxon>NPAAA clade</taxon>
        <taxon>Hologalegina</taxon>
        <taxon>IRL clade</taxon>
        <taxon>Trifolieae</taxon>
        <taxon>Trifolium</taxon>
    </lineage>
</organism>
<accession>A0A2Z6PJZ2</accession>
<name>A0A2Z6PJZ2_TRISU</name>
<proteinExistence type="predicted"/>
<keyword evidence="3" id="KW-1185">Reference proteome</keyword>
<feature type="domain" description="MULE transposase" evidence="1">
    <location>
        <begin position="37"/>
        <end position="131"/>
    </location>
</feature>
<evidence type="ECO:0000313" key="2">
    <source>
        <dbReference type="EMBL" id="GAU52020.1"/>
    </source>
</evidence>
<sequence>MNHSFFYDYEADSEGKLKCVFWADGICRKNYSLFGDVISFDTTYRTNKYSMIFAPFTGINNHRQSITFGAALLSDETKESFVWLFEAFLKAMGGNKPILIITDQDQAMTNAVEEVFEGSSHRFCMWHILKKLSEKVGGSLNENKIFMNCLKSCIWNSESSDEFEVKWNNIISDYQLEQNGWLSKMYDLRSMWIPAYFKDTFMAGIMRTTSRSESENSFFGNYLNRNLTLVEFWIRFDSALEAQRHKELLADNDTLHSNPELKMHMDLEKHGRDVYTHEIFYIFQKELWSACVDCGIEGTKKK</sequence>
<feature type="non-terminal residue" evidence="2">
    <location>
        <position position="302"/>
    </location>
</feature>
<gene>
    <name evidence="2" type="ORF">TSUD_418370</name>
</gene>
<dbReference type="OrthoDB" id="747268at2759"/>
<dbReference type="PANTHER" id="PTHR47718:SF18">
    <property type="entry name" value="PROTEIN FAR1-RELATED SEQUENCE 5-LIKE"/>
    <property type="match status" value="1"/>
</dbReference>
<dbReference type="InterPro" id="IPR018289">
    <property type="entry name" value="MULE_transposase_dom"/>
</dbReference>
<protein>
    <recommendedName>
        <fullName evidence="1">MULE transposase domain-containing protein</fullName>
    </recommendedName>
</protein>
<dbReference type="Proteomes" id="UP000242715">
    <property type="component" value="Unassembled WGS sequence"/>
</dbReference>
<evidence type="ECO:0000259" key="1">
    <source>
        <dbReference type="Pfam" id="PF10551"/>
    </source>
</evidence>
<dbReference type="AlphaFoldDB" id="A0A2Z6PJZ2"/>